<dbReference type="Pfam" id="PF10990">
    <property type="entry name" value="DUF2809"/>
    <property type="match status" value="1"/>
</dbReference>
<dbReference type="AlphaFoldDB" id="A0A328Y9Z8"/>
<feature type="transmembrane region" description="Helical" evidence="1">
    <location>
        <begin position="28"/>
        <end position="49"/>
    </location>
</feature>
<keyword evidence="1" id="KW-0472">Membrane</keyword>
<dbReference type="EMBL" id="QLSZ01000014">
    <property type="protein sequence ID" value="RAR70004.1"/>
    <property type="molecule type" value="Genomic_DNA"/>
</dbReference>
<keyword evidence="3" id="KW-1185">Reference proteome</keyword>
<dbReference type="RefSeq" id="WP_158527040.1">
    <property type="nucleotide sequence ID" value="NZ_QLSZ01000014.1"/>
</dbReference>
<feature type="transmembrane region" description="Helical" evidence="1">
    <location>
        <begin position="7"/>
        <end position="22"/>
    </location>
</feature>
<dbReference type="Proteomes" id="UP000248840">
    <property type="component" value="Unassembled WGS sequence"/>
</dbReference>
<sequence>MFLQRRYYFFLFWTTLLLGILSRKTNIIPLFTGDTLYAIMIYFGMRLILIHKSLKTAFGFALLFCYSIECQQLYKSEWILSIRNTTLGHYILGEGFLWSDLFWYTFGIGIVYFLVSFLKRKTT</sequence>
<accession>A0A328Y9Z8</accession>
<proteinExistence type="predicted"/>
<name>A0A328Y9Z8_9FLAO</name>
<keyword evidence="1" id="KW-0812">Transmembrane</keyword>
<evidence type="ECO:0000313" key="2">
    <source>
        <dbReference type="EMBL" id="RAR70004.1"/>
    </source>
</evidence>
<organism evidence="2 3">
    <name type="scientific">Flavobacterium aciduliphilum</name>
    <dbReference type="NCBI Taxonomy" id="1101402"/>
    <lineage>
        <taxon>Bacteria</taxon>
        <taxon>Pseudomonadati</taxon>
        <taxon>Bacteroidota</taxon>
        <taxon>Flavobacteriia</taxon>
        <taxon>Flavobacteriales</taxon>
        <taxon>Flavobacteriaceae</taxon>
        <taxon>Flavobacterium</taxon>
    </lineage>
</organism>
<reference evidence="2 3" key="1">
    <citation type="submission" date="2018-06" db="EMBL/GenBank/DDBJ databases">
        <title>Genomic Encyclopedia of Archaeal and Bacterial Type Strains, Phase II (KMG-II): from individual species to whole genera.</title>
        <authorList>
            <person name="Goeker M."/>
        </authorList>
    </citation>
    <scope>NUCLEOTIDE SEQUENCE [LARGE SCALE GENOMIC DNA]</scope>
    <source>
        <strain evidence="2 3">DSM 25663</strain>
    </source>
</reference>
<dbReference type="InterPro" id="IPR021257">
    <property type="entry name" value="DUF2809"/>
</dbReference>
<gene>
    <name evidence="2" type="ORF">CLV55_11447</name>
</gene>
<dbReference type="OrthoDB" id="5360192at2"/>
<comment type="caution">
    <text evidence="2">The sequence shown here is derived from an EMBL/GenBank/DDBJ whole genome shotgun (WGS) entry which is preliminary data.</text>
</comment>
<evidence type="ECO:0000313" key="3">
    <source>
        <dbReference type="Proteomes" id="UP000248840"/>
    </source>
</evidence>
<protein>
    <submittedName>
        <fullName evidence="2">Uncharacterized protein DUF2809</fullName>
    </submittedName>
</protein>
<keyword evidence="1" id="KW-1133">Transmembrane helix</keyword>
<evidence type="ECO:0000256" key="1">
    <source>
        <dbReference type="SAM" id="Phobius"/>
    </source>
</evidence>
<feature type="transmembrane region" description="Helical" evidence="1">
    <location>
        <begin position="101"/>
        <end position="118"/>
    </location>
</feature>